<sequence length="558" mass="62797">MEALTALSLLIVALLGLFATPTQQISLPSDPTYNAGVVEFIPAKEGSKKRLVHDNLGRMKAIIESDASKDLDIIVFPEFVLNNKDMLTYVPDPQDKIIPCEVANYDWFLTEISCSARSRKLYVVINIAEKAQCSSTVDKKCKDGITNYNTNVVFDREGRVISRYRKTHLYRYEWRDTNVMATPDLATFTTDFGVTFGHFICFDMLFYEPAQVLIQHMNITDIVYPTYWFSELPFLTAVQLQEGWAFGNNVNLLAADASNPEGQNTGSGIYAGRLGRLNAVIHEEPNTRVLTAKVPKRNARQTYQPPVAFKPVFQPQLESPRFTKLSLLRDYNVDIFSTKLLNETLTHFNETLCHNNFCCSFNIERTKMQDSPLHQAYQYRLAAYSGTQTTFQRIDNSNQSVCALMACTGAELYTCGHIFPESVRVANKYYFNAITIVGSFVEAERRLIMPSTVDGVMMPLTVDSYTWREEKRNASTQVQMSLISPQQNLLTFGIWANYYSSVRNSHNLDADMMTASTTVSTSPILITTTNAVASTSTVSVSLLVNVLPAVVLAFLLKY</sequence>
<organism evidence="5 6">
    <name type="scientific">Stomoxys calcitrans</name>
    <name type="common">Stable fly</name>
    <name type="synonym">Conops calcitrans</name>
    <dbReference type="NCBI Taxonomy" id="35570"/>
    <lineage>
        <taxon>Eukaryota</taxon>
        <taxon>Metazoa</taxon>
        <taxon>Ecdysozoa</taxon>
        <taxon>Arthropoda</taxon>
        <taxon>Hexapoda</taxon>
        <taxon>Insecta</taxon>
        <taxon>Pterygota</taxon>
        <taxon>Neoptera</taxon>
        <taxon>Endopterygota</taxon>
        <taxon>Diptera</taxon>
        <taxon>Brachycera</taxon>
        <taxon>Muscomorpha</taxon>
        <taxon>Muscoidea</taxon>
        <taxon>Muscidae</taxon>
        <taxon>Stomoxys</taxon>
    </lineage>
</organism>
<evidence type="ECO:0000313" key="5">
    <source>
        <dbReference type="EnsemblMetazoa" id="SCAU002948-PA"/>
    </source>
</evidence>
<evidence type="ECO:0000256" key="2">
    <source>
        <dbReference type="ARBA" id="ARBA00022801"/>
    </source>
</evidence>
<evidence type="ECO:0000256" key="1">
    <source>
        <dbReference type="ARBA" id="ARBA00008225"/>
    </source>
</evidence>
<feature type="domain" description="CN hydrolase" evidence="4">
    <location>
        <begin position="33"/>
        <end position="296"/>
    </location>
</feature>
<dbReference type="Pfam" id="PF00795">
    <property type="entry name" value="CN_hydrolase"/>
    <property type="match status" value="1"/>
</dbReference>
<evidence type="ECO:0000259" key="4">
    <source>
        <dbReference type="PROSITE" id="PS50263"/>
    </source>
</evidence>
<protein>
    <recommendedName>
        <fullName evidence="4">CN hydrolase domain-containing protein</fullName>
    </recommendedName>
</protein>
<dbReference type="InterPro" id="IPR043957">
    <property type="entry name" value="Vanin_C"/>
</dbReference>
<dbReference type="Pfam" id="PF19018">
    <property type="entry name" value="Vanin_C"/>
    <property type="match status" value="1"/>
</dbReference>
<keyword evidence="2" id="KW-0378">Hydrolase</keyword>
<dbReference type="STRING" id="35570.A0A1I8NXM8"/>
<keyword evidence="3" id="KW-0732">Signal</keyword>
<keyword evidence="6" id="KW-1185">Reference proteome</keyword>
<dbReference type="EnsemblMetazoa" id="SCAU002948-RA">
    <property type="protein sequence ID" value="SCAU002948-PA"/>
    <property type="gene ID" value="SCAU002948"/>
</dbReference>
<dbReference type="PANTHER" id="PTHR10609">
    <property type="entry name" value="BIOTINIDASE-RELATED"/>
    <property type="match status" value="1"/>
</dbReference>
<dbReference type="Proteomes" id="UP000095300">
    <property type="component" value="Unassembled WGS sequence"/>
</dbReference>
<dbReference type="KEGG" id="scac:106082600"/>
<feature type="chain" id="PRO_5009325656" description="CN hydrolase domain-containing protein" evidence="3">
    <location>
        <begin position="25"/>
        <end position="558"/>
    </location>
</feature>
<dbReference type="PANTHER" id="PTHR10609:SF14">
    <property type="entry name" value="BIOTINIDASE"/>
    <property type="match status" value="1"/>
</dbReference>
<accession>A0A1I8NXM8</accession>
<dbReference type="SUPFAM" id="SSF56317">
    <property type="entry name" value="Carbon-nitrogen hydrolase"/>
    <property type="match status" value="1"/>
</dbReference>
<evidence type="ECO:0000256" key="3">
    <source>
        <dbReference type="SAM" id="SignalP"/>
    </source>
</evidence>
<comment type="similarity">
    <text evidence="1">Belongs to the carbon-nitrogen hydrolase superfamily. BTD/VNN family.</text>
</comment>
<dbReference type="AlphaFoldDB" id="A0A1I8NXM8"/>
<dbReference type="GO" id="GO:0016787">
    <property type="term" value="F:hydrolase activity"/>
    <property type="evidence" value="ECO:0007669"/>
    <property type="project" value="UniProtKB-KW"/>
</dbReference>
<dbReference type="PROSITE" id="PS50263">
    <property type="entry name" value="CN_HYDROLASE"/>
    <property type="match status" value="1"/>
</dbReference>
<dbReference type="InterPro" id="IPR036526">
    <property type="entry name" value="C-N_Hydrolase_sf"/>
</dbReference>
<dbReference type="VEuPathDB" id="VectorBase:SCAU002948"/>
<dbReference type="InterPro" id="IPR040154">
    <property type="entry name" value="Biotinidase/VNN"/>
</dbReference>
<gene>
    <name evidence="5" type="primary">106082600</name>
</gene>
<proteinExistence type="inferred from homology"/>
<evidence type="ECO:0000313" key="6">
    <source>
        <dbReference type="Proteomes" id="UP000095300"/>
    </source>
</evidence>
<dbReference type="InterPro" id="IPR003010">
    <property type="entry name" value="C-N_Hydrolase"/>
</dbReference>
<reference evidence="5" key="1">
    <citation type="submission" date="2020-05" db="UniProtKB">
        <authorList>
            <consortium name="EnsemblMetazoa"/>
        </authorList>
    </citation>
    <scope>IDENTIFICATION</scope>
    <source>
        <strain evidence="5">USDA</strain>
    </source>
</reference>
<feature type="signal peptide" evidence="3">
    <location>
        <begin position="1"/>
        <end position="24"/>
    </location>
</feature>
<name>A0A1I8NXM8_STOCA</name>
<dbReference type="OrthoDB" id="10250282at2759"/>
<dbReference type="Gene3D" id="3.60.110.10">
    <property type="entry name" value="Carbon-nitrogen hydrolase"/>
    <property type="match status" value="1"/>
</dbReference>